<proteinExistence type="predicted"/>
<dbReference type="InterPro" id="IPR051922">
    <property type="entry name" value="Bact_Sporulation_Assoc"/>
</dbReference>
<dbReference type="PANTHER" id="PTHR30032:SF8">
    <property type="entry name" value="GERMINATION-SPECIFIC N-ACETYLMURAMOYL-L-ALANINE AMIDASE"/>
    <property type="match status" value="1"/>
</dbReference>
<dbReference type="Proteomes" id="UP001321763">
    <property type="component" value="Chromosome"/>
</dbReference>
<dbReference type="EMBL" id="AP026818">
    <property type="protein sequence ID" value="BDR80782.1"/>
    <property type="molecule type" value="Genomic_DNA"/>
</dbReference>
<feature type="signal peptide" evidence="2">
    <location>
        <begin position="1"/>
        <end position="30"/>
    </location>
</feature>
<dbReference type="PANTHER" id="PTHR30032">
    <property type="entry name" value="N-ACETYLMURAMOYL-L-ALANINE AMIDASE-RELATED"/>
    <property type="match status" value="1"/>
</dbReference>
<dbReference type="Gene3D" id="3.40.50.12090">
    <property type="match status" value="2"/>
</dbReference>
<feature type="chain" id="PRO_5044792386" evidence="2">
    <location>
        <begin position="31"/>
        <end position="1139"/>
    </location>
</feature>
<reference evidence="3 4" key="1">
    <citation type="submission" date="2022-09" db="EMBL/GenBank/DDBJ databases">
        <title>complete genome sequences of Clostridium tetani str. KHSU-234311-028 isolated from soil.</title>
        <authorList>
            <person name="Sekizuka T."/>
            <person name="Shitada C."/>
            <person name="Takahashi M."/>
            <person name="Kuroda M."/>
        </authorList>
    </citation>
    <scope>NUCLEOTIDE SEQUENCE [LARGE SCALE GENOMIC DNA]</scope>
    <source>
        <strain evidence="3 4">KHSU-234311-028</strain>
    </source>
</reference>
<organism evidence="3 4">
    <name type="scientific">Clostridium tetani</name>
    <dbReference type="NCBI Taxonomy" id="1513"/>
    <lineage>
        <taxon>Bacteria</taxon>
        <taxon>Bacillati</taxon>
        <taxon>Bacillota</taxon>
        <taxon>Clostridia</taxon>
        <taxon>Eubacteriales</taxon>
        <taxon>Clostridiaceae</taxon>
        <taxon>Clostridium</taxon>
    </lineage>
</organism>
<dbReference type="InterPro" id="IPR014755">
    <property type="entry name" value="Cu-Rt/internalin_Ig-like"/>
</dbReference>
<dbReference type="AlphaFoldDB" id="A0ABC8ECB7"/>
<name>A0ABC8ECB7_CLOTA</name>
<sequence>MNKKSHKVLASVTVMGLVLTCTLNAISVQAAEVTRMSGADRYTTAQTVAKKSFGKAENVILVNGLGYADSVSATPFAKLKNAPILLTDASDKPSADLTATLTELGAKNIYIVGGKGVVTEAMEKELAKNYKVERIGGNSRYETNVEIAKKVIAETKAEKAILVNGQDGYADALSVASVAATKGYPVIFGNKNNVPTVVKDAVKEVLAVGGEGVLSDAVIKGLEAKRIAKGADRFDTNLKILEHFNADFNFDNIFVAAGGDDSTSKFADALVASAAAAKQGAPVVLTGLGANKDNAYKSVKYVKEKMGDKTNVTVVGGINSISEVMEKEFKGDKESTGKNEVKSVEAVNLNQIKVVFDGKVHSSTAKDVRNYELDGLRLSKENAIGVSKDGGILITLAKEESQEKEKTLKIRKGILTDDKSKFIREKEFKVEFKDLTAPTIKKVEAKANRKVIIEFSEAIFIKGEDKNEALKILAEQLEINYKSIDKIGFESSLSKLKNSLKAKETKQDGFYIDGVEYHLEEPLPSGTNKLYISDGKNGQYLSDAAGWVIKENTIDFKIEEVTGRAKFKSIKGGTDGNIYVDFDRAMDKKSLKGCKITLNDSDEIQHKAKLAKSDTQIKFEDVANIRTGINTIEISKDLKDAYENKIEDEIRVTFTATKDETKPEVKYVLTVDENTIRVIYNKDMLENVAKNIGNYTLKDSKGNKVTISQVEKVSADIYDVILKEKLDRLKYTLAIKNTIDPSGNIMNDYITTIKGAEVIPIINEVVNMGKGKDGKRERIAILFGQEMKSPTINKVNNYKFKDADGKARDLPSDTKITVSRDGKIARLELPEAYVVKEKDKNIYDKLASKIVTAIIIKDNVESASGVKMEADETQDIKALSASKVKICAEPMTLKKDGDTVIVELKYTGSIDKVENKKEFKFKAGEKEIITNKINVKGDFIEFRFKDEDADLIERSGVDVQLIGLGEVIDFAGQTTVKEDLKENKFKRIYNNEITPELLYEKNSGYINVEKSDKAGDKDWLINIPEGKITIKFNTKIDKRSSNKESFTFISDQSSNLEIKSTEIKDNTIVYTLTEEGKKRLQKVKADGKDLTHEIIVIPKDVQRIESKEDLDGNSKKFKSLKKGEKLKFRVTVKEEDIKK</sequence>
<accession>A0ABC8ECB7</accession>
<dbReference type="Pfam" id="PF04122">
    <property type="entry name" value="CW_binding_2"/>
    <property type="match status" value="3"/>
</dbReference>
<evidence type="ECO:0000313" key="4">
    <source>
        <dbReference type="Proteomes" id="UP001321763"/>
    </source>
</evidence>
<protein>
    <submittedName>
        <fullName evidence="3">Cell surface protein</fullName>
    </submittedName>
</protein>
<dbReference type="RefSeq" id="WP_035141517.1">
    <property type="nucleotide sequence ID" value="NZ_AP026814.1"/>
</dbReference>
<keyword evidence="1 2" id="KW-0732">Signal</keyword>
<evidence type="ECO:0000256" key="2">
    <source>
        <dbReference type="SAM" id="SignalP"/>
    </source>
</evidence>
<gene>
    <name evidence="3" type="ORF">K234311028_10280</name>
</gene>
<dbReference type="Gene3D" id="2.60.40.1220">
    <property type="match status" value="2"/>
</dbReference>
<evidence type="ECO:0000256" key="1">
    <source>
        <dbReference type="ARBA" id="ARBA00022729"/>
    </source>
</evidence>
<evidence type="ECO:0000313" key="3">
    <source>
        <dbReference type="EMBL" id="BDR80782.1"/>
    </source>
</evidence>
<dbReference type="InterPro" id="IPR007253">
    <property type="entry name" value="Cell_wall-bd_2"/>
</dbReference>